<protein>
    <submittedName>
        <fullName evidence="2">Uncharacterized protein</fullName>
    </submittedName>
</protein>
<feature type="transmembrane region" description="Helical" evidence="1">
    <location>
        <begin position="36"/>
        <end position="57"/>
    </location>
</feature>
<sequence>MSTPSTGRKSAKPTPARTISEGNEDLAALMSSKKGIIFVITVSIILTVVSIIIFNTLGNKATTIWGVIVVVMLFAVRHFLGNVPTKINNID</sequence>
<keyword evidence="1" id="KW-0812">Transmembrane</keyword>
<proteinExistence type="predicted"/>
<evidence type="ECO:0000313" key="3">
    <source>
        <dbReference type="Proteomes" id="UP001470230"/>
    </source>
</evidence>
<comment type="caution">
    <text evidence="2">The sequence shown here is derived from an EMBL/GenBank/DDBJ whole genome shotgun (WGS) entry which is preliminary data.</text>
</comment>
<name>A0ABR2J0A9_9EUKA</name>
<organism evidence="2 3">
    <name type="scientific">Tritrichomonas musculus</name>
    <dbReference type="NCBI Taxonomy" id="1915356"/>
    <lineage>
        <taxon>Eukaryota</taxon>
        <taxon>Metamonada</taxon>
        <taxon>Parabasalia</taxon>
        <taxon>Tritrichomonadida</taxon>
        <taxon>Tritrichomonadidae</taxon>
        <taxon>Tritrichomonas</taxon>
    </lineage>
</organism>
<evidence type="ECO:0000256" key="1">
    <source>
        <dbReference type="SAM" id="Phobius"/>
    </source>
</evidence>
<gene>
    <name evidence="2" type="ORF">M9Y10_008884</name>
</gene>
<reference evidence="2 3" key="1">
    <citation type="submission" date="2024-04" db="EMBL/GenBank/DDBJ databases">
        <title>Tritrichomonas musculus Genome.</title>
        <authorList>
            <person name="Alves-Ferreira E."/>
            <person name="Grigg M."/>
            <person name="Lorenzi H."/>
            <person name="Galac M."/>
        </authorList>
    </citation>
    <scope>NUCLEOTIDE SEQUENCE [LARGE SCALE GENOMIC DNA]</scope>
    <source>
        <strain evidence="2 3">EAF2021</strain>
    </source>
</reference>
<dbReference type="Proteomes" id="UP001470230">
    <property type="component" value="Unassembled WGS sequence"/>
</dbReference>
<accession>A0ABR2J0A9</accession>
<keyword evidence="1" id="KW-0472">Membrane</keyword>
<evidence type="ECO:0000313" key="2">
    <source>
        <dbReference type="EMBL" id="KAK8870971.1"/>
    </source>
</evidence>
<keyword evidence="3" id="KW-1185">Reference proteome</keyword>
<feature type="transmembrane region" description="Helical" evidence="1">
    <location>
        <begin position="63"/>
        <end position="80"/>
    </location>
</feature>
<keyword evidence="1" id="KW-1133">Transmembrane helix</keyword>
<dbReference type="EMBL" id="JAPFFF010000014">
    <property type="protein sequence ID" value="KAK8870971.1"/>
    <property type="molecule type" value="Genomic_DNA"/>
</dbReference>